<accession>A0A443S5G9</accession>
<dbReference type="PANTHER" id="PTHR22198:SF1">
    <property type="entry name" value="FERM DOMAIN-CONTAINING PROTEIN"/>
    <property type="match status" value="1"/>
</dbReference>
<evidence type="ECO:0000313" key="3">
    <source>
        <dbReference type="Proteomes" id="UP000288716"/>
    </source>
</evidence>
<dbReference type="InterPro" id="IPR055577">
    <property type="entry name" value="DUF7153"/>
</dbReference>
<name>A0A443S5G9_9ACAR</name>
<evidence type="ECO:0000259" key="1">
    <source>
        <dbReference type="Pfam" id="PF23672"/>
    </source>
</evidence>
<organism evidence="2 3">
    <name type="scientific">Leptotrombidium deliense</name>
    <dbReference type="NCBI Taxonomy" id="299467"/>
    <lineage>
        <taxon>Eukaryota</taxon>
        <taxon>Metazoa</taxon>
        <taxon>Ecdysozoa</taxon>
        <taxon>Arthropoda</taxon>
        <taxon>Chelicerata</taxon>
        <taxon>Arachnida</taxon>
        <taxon>Acari</taxon>
        <taxon>Acariformes</taxon>
        <taxon>Trombidiformes</taxon>
        <taxon>Prostigmata</taxon>
        <taxon>Anystina</taxon>
        <taxon>Parasitengona</taxon>
        <taxon>Trombiculoidea</taxon>
        <taxon>Trombiculidae</taxon>
        <taxon>Leptotrombidium</taxon>
    </lineage>
</organism>
<protein>
    <recommendedName>
        <fullName evidence="1">DUF7153 domain-containing protein</fullName>
    </recommendedName>
</protein>
<proteinExistence type="predicted"/>
<dbReference type="VEuPathDB" id="VectorBase:LDEU009258"/>
<dbReference type="Proteomes" id="UP000288716">
    <property type="component" value="Unassembled WGS sequence"/>
</dbReference>
<sequence>MAIFSFPIPSKPIRLPFSTQKSLIANTLFGHKWFTKGHVLQTYEAGVMYPVLHFLELPDDEESENICLLDRFELANGMILYQSLYEEISRIDIPVIVTPPNSDNSTQAFIVIGIKTLDQTFNRMFEDNWKDLSGARNIYLSLSTEYGLCEVILYRRIRPQDCTSFVYILLVKLNNVTFANHVFLLDYVHRLRLRMLGYLSLYGHYVEKTAVVHLR</sequence>
<dbReference type="Pfam" id="PF23672">
    <property type="entry name" value="DUF7153"/>
    <property type="match status" value="1"/>
</dbReference>
<dbReference type="AlphaFoldDB" id="A0A443S5G9"/>
<dbReference type="PANTHER" id="PTHR22198">
    <property type="entry name" value="FERM DOMAIN-CONTAINING PROTEIN"/>
    <property type="match status" value="1"/>
</dbReference>
<feature type="domain" description="DUF7153" evidence="1">
    <location>
        <begin position="34"/>
        <end position="203"/>
    </location>
</feature>
<gene>
    <name evidence="2" type="ORF">B4U80_03672</name>
</gene>
<evidence type="ECO:0000313" key="2">
    <source>
        <dbReference type="EMBL" id="RWS22782.1"/>
    </source>
</evidence>
<comment type="caution">
    <text evidence="2">The sequence shown here is derived from an EMBL/GenBank/DDBJ whole genome shotgun (WGS) entry which is preliminary data.</text>
</comment>
<dbReference type="EMBL" id="NCKV01007922">
    <property type="protein sequence ID" value="RWS22782.1"/>
    <property type="molecule type" value="Genomic_DNA"/>
</dbReference>
<dbReference type="OrthoDB" id="6381584at2759"/>
<keyword evidence="3" id="KW-1185">Reference proteome</keyword>
<reference evidence="2 3" key="1">
    <citation type="journal article" date="2018" name="Gigascience">
        <title>Genomes of trombidid mites reveal novel predicted allergens and laterally-transferred genes associated with secondary metabolism.</title>
        <authorList>
            <person name="Dong X."/>
            <person name="Chaisiri K."/>
            <person name="Xia D."/>
            <person name="Armstrong S.D."/>
            <person name="Fang Y."/>
            <person name="Donnelly M.J."/>
            <person name="Kadowaki T."/>
            <person name="McGarry J.W."/>
            <person name="Darby A.C."/>
            <person name="Makepeace B.L."/>
        </authorList>
    </citation>
    <scope>NUCLEOTIDE SEQUENCE [LARGE SCALE GENOMIC DNA]</scope>
    <source>
        <strain evidence="2">UoL-UT</strain>
    </source>
</reference>